<dbReference type="PANTHER" id="PTHR37534:SF25">
    <property type="entry name" value="ZN(II)2CYS6 TRANSCRIPTION FACTOR (EUROFUNG)"/>
    <property type="match status" value="1"/>
</dbReference>
<gene>
    <name evidence="4" type="ORF">MAM_03458</name>
</gene>
<accession>A0A0B2WSE6</accession>
<keyword evidence="2" id="KW-0539">Nucleus</keyword>
<comment type="subcellular location">
    <subcellularLocation>
        <location evidence="1">Nucleus</location>
    </subcellularLocation>
</comment>
<dbReference type="OrthoDB" id="4525710at2759"/>
<protein>
    <recommendedName>
        <fullName evidence="6">Zn(II)2Cys6 transcription factor</fullName>
    </recommendedName>
</protein>
<name>A0A0B2WSE6_METAS</name>
<evidence type="ECO:0000256" key="2">
    <source>
        <dbReference type="ARBA" id="ARBA00023242"/>
    </source>
</evidence>
<dbReference type="GO" id="GO:0045944">
    <property type="term" value="P:positive regulation of transcription by RNA polymerase II"/>
    <property type="evidence" value="ECO:0007669"/>
    <property type="project" value="TreeGrafter"/>
</dbReference>
<dbReference type="RefSeq" id="XP_040680062.1">
    <property type="nucleotide sequence ID" value="XM_040822257.1"/>
</dbReference>
<proteinExistence type="predicted"/>
<organism evidence="4 5">
    <name type="scientific">Metarhizium album (strain ARSEF 1941)</name>
    <dbReference type="NCBI Taxonomy" id="1081103"/>
    <lineage>
        <taxon>Eukaryota</taxon>
        <taxon>Fungi</taxon>
        <taxon>Dikarya</taxon>
        <taxon>Ascomycota</taxon>
        <taxon>Pezizomycotina</taxon>
        <taxon>Sordariomycetes</taxon>
        <taxon>Hypocreomycetidae</taxon>
        <taxon>Hypocreales</taxon>
        <taxon>Clavicipitaceae</taxon>
        <taxon>Metarhizium</taxon>
    </lineage>
</organism>
<dbReference type="HOGENOM" id="CLU_008719_1_0_1"/>
<dbReference type="Proteomes" id="UP000030816">
    <property type="component" value="Unassembled WGS sequence"/>
</dbReference>
<dbReference type="PANTHER" id="PTHR37534">
    <property type="entry name" value="TRANSCRIPTIONAL ACTIVATOR PROTEIN UGA3"/>
    <property type="match status" value="1"/>
</dbReference>
<evidence type="ECO:0000256" key="1">
    <source>
        <dbReference type="ARBA" id="ARBA00004123"/>
    </source>
</evidence>
<dbReference type="Pfam" id="PF11951">
    <property type="entry name" value="Fungal_trans_2"/>
    <property type="match status" value="1"/>
</dbReference>
<dbReference type="STRING" id="1081103.A0A0B2WSE6"/>
<evidence type="ECO:0008006" key="6">
    <source>
        <dbReference type="Google" id="ProtNLM"/>
    </source>
</evidence>
<evidence type="ECO:0000313" key="4">
    <source>
        <dbReference type="EMBL" id="KHN98996.1"/>
    </source>
</evidence>
<dbReference type="GeneID" id="63737913"/>
<dbReference type="InterPro" id="IPR021858">
    <property type="entry name" value="Fun_TF"/>
</dbReference>
<sequence length="548" mass="62085">MFSALYDSKSPSSGRTNSRESRGKHVSVRHFSFGKDSGLASSRHRCGQHGASPIRAATDSPTCQMHALQTSSRSGELQIRSPIQDDFAVQESSRTTSQCHSFEPCLSIPRLLLPDQDSLGMASDLSSISSENLGSVNTPVTPALSSQAGLSGNNGTLRSFRHAELLRFYREHWASGLDSQDDGRHFTIHVPQLALNTPILLNAIFAVTSLHQSRLLGSSPSVAEQYHGKCVKLLLHMLEHEHAPMDDVLLATTVILRVYEQMNGSFGDNECHLLGASAIAATQSSASGSLWKAAFWIYLRQDIYMAILDHRPVRIDLSRCWLWREPQPRNDAQWSQLIMLIVAEITRFCFSQPTARRAEKWQELREQVDEWRRLRPQSFHPYYFAERNVEMGRYFPEIWLSEQWHVTANIYYEIGQSLLLIYDPEPVIGIAARRHHNIVQVATPPKHAQRRPSAYIASSQARMVDRARRICGICLSNPTPETRRTCCYAIHLCCPYISNQKEQRLVVQILKDTEAKLAWPTESIVQALKEEWEPISQLEDKNRGFIDT</sequence>
<dbReference type="GO" id="GO:0003700">
    <property type="term" value="F:DNA-binding transcription factor activity"/>
    <property type="evidence" value="ECO:0007669"/>
    <property type="project" value="TreeGrafter"/>
</dbReference>
<feature type="region of interest" description="Disordered" evidence="3">
    <location>
        <begin position="1"/>
        <end position="57"/>
    </location>
</feature>
<keyword evidence="5" id="KW-1185">Reference proteome</keyword>
<evidence type="ECO:0000256" key="3">
    <source>
        <dbReference type="SAM" id="MobiDB-lite"/>
    </source>
</evidence>
<evidence type="ECO:0000313" key="5">
    <source>
        <dbReference type="Proteomes" id="UP000030816"/>
    </source>
</evidence>
<dbReference type="GO" id="GO:0000976">
    <property type="term" value="F:transcription cis-regulatory region binding"/>
    <property type="evidence" value="ECO:0007669"/>
    <property type="project" value="TreeGrafter"/>
</dbReference>
<dbReference type="GO" id="GO:0005634">
    <property type="term" value="C:nucleus"/>
    <property type="evidence" value="ECO:0007669"/>
    <property type="project" value="UniProtKB-SubCell"/>
</dbReference>
<reference evidence="4 5" key="1">
    <citation type="journal article" date="2014" name="Proc. Natl. Acad. Sci. U.S.A.">
        <title>Trajectory and genomic determinants of fungal-pathogen speciation and host adaptation.</title>
        <authorList>
            <person name="Hu X."/>
            <person name="Xiao G."/>
            <person name="Zheng P."/>
            <person name="Shang Y."/>
            <person name="Su Y."/>
            <person name="Zhang X."/>
            <person name="Liu X."/>
            <person name="Zhan S."/>
            <person name="St Leger R.J."/>
            <person name="Wang C."/>
        </authorList>
    </citation>
    <scope>NUCLEOTIDE SEQUENCE [LARGE SCALE GENOMIC DNA]</scope>
    <source>
        <strain evidence="4 5">ARSEF 1941</strain>
    </source>
</reference>
<dbReference type="AlphaFoldDB" id="A0A0B2WSE6"/>
<comment type="caution">
    <text evidence="4">The sequence shown here is derived from an EMBL/GenBank/DDBJ whole genome shotgun (WGS) entry which is preliminary data.</text>
</comment>
<dbReference type="EMBL" id="AZHE01000006">
    <property type="protein sequence ID" value="KHN98996.1"/>
    <property type="molecule type" value="Genomic_DNA"/>
</dbReference>